<dbReference type="PANTHER" id="PTHR46929">
    <property type="entry name" value="EXPRESSED PROTEIN"/>
    <property type="match status" value="1"/>
</dbReference>
<evidence type="ECO:0000259" key="1">
    <source>
        <dbReference type="Pfam" id="PF12776"/>
    </source>
</evidence>
<keyword evidence="2" id="KW-0413">Isomerase</keyword>
<name>A0A5A7P8W8_STRAF</name>
<dbReference type="Pfam" id="PF12776">
    <property type="entry name" value="Myb_DNA-bind_3"/>
    <property type="match status" value="1"/>
</dbReference>
<dbReference type="PANTHER" id="PTHR46929:SF33">
    <property type="entry name" value="L10-INTERACTING MYB DOMAIN-CONTAINING PROTEIN-LIKE ISOFORM X1"/>
    <property type="match status" value="1"/>
</dbReference>
<accession>A0A5A7P8W8</accession>
<reference evidence="3" key="1">
    <citation type="journal article" date="2019" name="Curr. Biol.">
        <title>Genome Sequence of Striga asiatica Provides Insight into the Evolution of Plant Parasitism.</title>
        <authorList>
            <person name="Yoshida S."/>
            <person name="Kim S."/>
            <person name="Wafula E.K."/>
            <person name="Tanskanen J."/>
            <person name="Kim Y.M."/>
            <person name="Honaas L."/>
            <person name="Yang Z."/>
            <person name="Spallek T."/>
            <person name="Conn C.E."/>
            <person name="Ichihashi Y."/>
            <person name="Cheong K."/>
            <person name="Cui S."/>
            <person name="Der J.P."/>
            <person name="Gundlach H."/>
            <person name="Jiao Y."/>
            <person name="Hori C."/>
            <person name="Ishida J.K."/>
            <person name="Kasahara H."/>
            <person name="Kiba T."/>
            <person name="Kim M.S."/>
            <person name="Koo N."/>
            <person name="Laohavisit A."/>
            <person name="Lee Y.H."/>
            <person name="Lumba S."/>
            <person name="McCourt P."/>
            <person name="Mortimer J.C."/>
            <person name="Mutuku J.M."/>
            <person name="Nomura T."/>
            <person name="Sasaki-Sekimoto Y."/>
            <person name="Seto Y."/>
            <person name="Wang Y."/>
            <person name="Wakatake T."/>
            <person name="Sakakibara H."/>
            <person name="Demura T."/>
            <person name="Yamaguchi S."/>
            <person name="Yoneyama K."/>
            <person name="Manabe R.I."/>
            <person name="Nelson D.C."/>
            <person name="Schulman A.H."/>
            <person name="Timko M.P."/>
            <person name="dePamphilis C.W."/>
            <person name="Choi D."/>
            <person name="Shirasu K."/>
        </authorList>
    </citation>
    <scope>NUCLEOTIDE SEQUENCE [LARGE SCALE GENOMIC DNA]</scope>
    <source>
        <strain evidence="3">cv. UVA1</strain>
    </source>
</reference>
<dbReference type="GO" id="GO:0016853">
    <property type="term" value="F:isomerase activity"/>
    <property type="evidence" value="ECO:0007669"/>
    <property type="project" value="UniProtKB-KW"/>
</dbReference>
<dbReference type="AlphaFoldDB" id="A0A5A7P8W8"/>
<sequence length="132" mass="15732">MRNIPEEYRGRGEFYFLKTMAEEIEKADYPPGATFSQESMLCVFRNFRSVFGPIFSDRCLKQKIKSLKKTYKEFSELLKEDNILWDKQNNIVYSDDELLSVKYKARYKNGVFRGEPNYDLMCVVFERGINFE</sequence>
<evidence type="ECO:0000313" key="3">
    <source>
        <dbReference type="Proteomes" id="UP000325081"/>
    </source>
</evidence>
<feature type="domain" description="Myb/SANT-like" evidence="1">
    <location>
        <begin position="15"/>
        <end position="97"/>
    </location>
</feature>
<proteinExistence type="predicted"/>
<keyword evidence="3" id="KW-1185">Reference proteome</keyword>
<dbReference type="Proteomes" id="UP000325081">
    <property type="component" value="Unassembled WGS sequence"/>
</dbReference>
<evidence type="ECO:0000313" key="2">
    <source>
        <dbReference type="EMBL" id="GER29067.1"/>
    </source>
</evidence>
<protein>
    <submittedName>
        <fullName evidence="2">Topoisomerase II-associated protein PAT1</fullName>
    </submittedName>
</protein>
<dbReference type="InterPro" id="IPR024752">
    <property type="entry name" value="Myb/SANT-like_dom"/>
</dbReference>
<dbReference type="OrthoDB" id="904374at2759"/>
<organism evidence="2 3">
    <name type="scientific">Striga asiatica</name>
    <name type="common">Asiatic witchweed</name>
    <name type="synonym">Buchnera asiatica</name>
    <dbReference type="NCBI Taxonomy" id="4170"/>
    <lineage>
        <taxon>Eukaryota</taxon>
        <taxon>Viridiplantae</taxon>
        <taxon>Streptophyta</taxon>
        <taxon>Embryophyta</taxon>
        <taxon>Tracheophyta</taxon>
        <taxon>Spermatophyta</taxon>
        <taxon>Magnoliopsida</taxon>
        <taxon>eudicotyledons</taxon>
        <taxon>Gunneridae</taxon>
        <taxon>Pentapetalae</taxon>
        <taxon>asterids</taxon>
        <taxon>lamiids</taxon>
        <taxon>Lamiales</taxon>
        <taxon>Orobanchaceae</taxon>
        <taxon>Buchnereae</taxon>
        <taxon>Striga</taxon>
    </lineage>
</organism>
<comment type="caution">
    <text evidence="2">The sequence shown here is derived from an EMBL/GenBank/DDBJ whole genome shotgun (WGS) entry which is preliminary data.</text>
</comment>
<gene>
    <name evidence="2" type="ORF">STAS_04904</name>
</gene>
<dbReference type="EMBL" id="BKCP01003335">
    <property type="protein sequence ID" value="GER29067.1"/>
    <property type="molecule type" value="Genomic_DNA"/>
</dbReference>